<comment type="caution">
    <text evidence="9">The sequence shown here is derived from an EMBL/GenBank/DDBJ whole genome shotgun (WGS) entry which is preliminary data.</text>
</comment>
<dbReference type="PROSITE" id="PS00171">
    <property type="entry name" value="TIM_1"/>
    <property type="match status" value="1"/>
</dbReference>
<keyword evidence="10" id="KW-1185">Reference proteome</keyword>
<evidence type="ECO:0000256" key="8">
    <source>
        <dbReference type="RuleBase" id="RU363013"/>
    </source>
</evidence>
<comment type="subunit">
    <text evidence="7 8">Homodimer.</text>
</comment>
<dbReference type="UniPathway" id="UPA00138"/>
<dbReference type="GO" id="GO:0019563">
    <property type="term" value="P:glycerol catabolic process"/>
    <property type="evidence" value="ECO:0007669"/>
    <property type="project" value="TreeGrafter"/>
</dbReference>
<feature type="active site" description="Electrophile" evidence="7">
    <location>
        <position position="91"/>
    </location>
</feature>
<dbReference type="GO" id="GO:0046166">
    <property type="term" value="P:glyceraldehyde-3-phosphate biosynthetic process"/>
    <property type="evidence" value="ECO:0007669"/>
    <property type="project" value="TreeGrafter"/>
</dbReference>
<dbReference type="PANTHER" id="PTHR21139:SF42">
    <property type="entry name" value="TRIOSEPHOSPHATE ISOMERASE"/>
    <property type="match status" value="1"/>
</dbReference>
<keyword evidence="4 7" id="KW-0963">Cytoplasm</keyword>
<comment type="pathway">
    <text evidence="1 7 8">Carbohydrate degradation; glycolysis; D-glyceraldehyde 3-phosphate from glycerone phosphate: step 1/1.</text>
</comment>
<feature type="binding site" evidence="7">
    <location>
        <position position="201"/>
    </location>
    <ligand>
        <name>substrate</name>
    </ligand>
</feature>
<dbReference type="GO" id="GO:0004807">
    <property type="term" value="F:triose-phosphate isomerase activity"/>
    <property type="evidence" value="ECO:0007669"/>
    <property type="project" value="UniProtKB-UniRule"/>
</dbReference>
<comment type="subcellular location">
    <subcellularLocation>
        <location evidence="7 8">Cytoplasm</location>
    </subcellularLocation>
</comment>
<dbReference type="InterPro" id="IPR022896">
    <property type="entry name" value="TrioseP_Isoase_bac/euk"/>
</dbReference>
<comment type="function">
    <text evidence="7">Involved in the gluconeogenesis. Catalyzes stereospecifically the conversion of dihydroxyacetone phosphate (DHAP) to D-glyceraldehyde-3-phosphate (G3P).</text>
</comment>
<dbReference type="GO" id="GO:0006094">
    <property type="term" value="P:gluconeogenesis"/>
    <property type="evidence" value="ECO:0007669"/>
    <property type="project" value="UniProtKB-UniRule"/>
</dbReference>
<dbReference type="GO" id="GO:0005829">
    <property type="term" value="C:cytosol"/>
    <property type="evidence" value="ECO:0007669"/>
    <property type="project" value="TreeGrafter"/>
</dbReference>
<dbReference type="STRING" id="1312852.EG19_03945"/>
<dbReference type="PANTHER" id="PTHR21139">
    <property type="entry name" value="TRIOSEPHOSPHATE ISOMERASE"/>
    <property type="match status" value="1"/>
</dbReference>
<evidence type="ECO:0000256" key="1">
    <source>
        <dbReference type="ARBA" id="ARBA00004680"/>
    </source>
</evidence>
<dbReference type="EC" id="5.3.1.1" evidence="7 8"/>
<sequence length="245" mass="25448">MLLAANWKMYGSPSQLAAYCEELLPQLEGCAHQVVLCPPFPLLPQAVMLCAGSELAVGAQNCHWAREGAFTGEVSPNLLAEMGVSWVIIAHSERRKLFGETDDTALARAKAAQEAGLSVIFCVGETLAEREGGETLSVLQRQTAVLAGLDPQKLVIAYEPVWAIGTGHNATPAQVAEAHAFIHERLQELTGQAVPVLYGGSVKPQNAGELLATPGVAGALVGGASLDAGSFFAIIQAAPVAGAKG</sequence>
<dbReference type="InterPro" id="IPR020861">
    <property type="entry name" value="Triosephosphate_isomerase_AS"/>
</dbReference>
<dbReference type="PROSITE" id="PS51440">
    <property type="entry name" value="TIM_2"/>
    <property type="match status" value="1"/>
</dbReference>
<proteinExistence type="inferred from homology"/>
<keyword evidence="6 7" id="KW-0413">Isomerase</keyword>
<dbReference type="HAMAP" id="MF_00147_B">
    <property type="entry name" value="TIM_B"/>
    <property type="match status" value="1"/>
</dbReference>
<organism evidence="9 10">
    <name type="scientific">Thermoanaerobaculum aquaticum</name>
    <dbReference type="NCBI Taxonomy" id="1312852"/>
    <lineage>
        <taxon>Bacteria</taxon>
        <taxon>Pseudomonadati</taxon>
        <taxon>Acidobacteriota</taxon>
        <taxon>Thermoanaerobaculia</taxon>
        <taxon>Thermoanaerobaculales</taxon>
        <taxon>Thermoanaerobaculaceae</taxon>
        <taxon>Thermoanaerobaculum</taxon>
    </lineage>
</organism>
<dbReference type="InterPro" id="IPR000652">
    <property type="entry name" value="Triosephosphate_isomerase"/>
</dbReference>
<dbReference type="EMBL" id="JMFG01000002">
    <property type="protein sequence ID" value="KDA54962.1"/>
    <property type="molecule type" value="Genomic_DNA"/>
</dbReference>
<feature type="binding site" evidence="7">
    <location>
        <begin position="222"/>
        <end position="223"/>
    </location>
    <ligand>
        <name>substrate</name>
    </ligand>
</feature>
<keyword evidence="5 7" id="KW-0324">Glycolysis</keyword>
<dbReference type="RefSeq" id="WP_235208676.1">
    <property type="nucleotide sequence ID" value="NZ_JMFG01000002.1"/>
</dbReference>
<evidence type="ECO:0000313" key="10">
    <source>
        <dbReference type="Proteomes" id="UP000027284"/>
    </source>
</evidence>
<gene>
    <name evidence="7" type="primary">tpiA</name>
    <name evidence="9" type="ORF">EG19_03945</name>
</gene>
<reference evidence="9 10" key="1">
    <citation type="submission" date="2014-04" db="EMBL/GenBank/DDBJ databases">
        <title>The Genome Sequence of Thermoanaerobaculum aquaticum MP-01, The First Cultivated Group 23 Acidobacterium.</title>
        <authorList>
            <person name="Stamps B.W."/>
            <person name="Losey N.A."/>
            <person name="Lawson P.A."/>
            <person name="Stevenson B.S."/>
        </authorList>
    </citation>
    <scope>NUCLEOTIDE SEQUENCE [LARGE SCALE GENOMIC DNA]</scope>
    <source>
        <strain evidence="9 10">MP-01</strain>
    </source>
</reference>
<evidence type="ECO:0000256" key="6">
    <source>
        <dbReference type="ARBA" id="ARBA00023235"/>
    </source>
</evidence>
<dbReference type="UniPathway" id="UPA00109">
    <property type="reaction ID" value="UER00189"/>
</dbReference>
<name>A0A062XQU3_9BACT</name>
<dbReference type="InterPro" id="IPR035990">
    <property type="entry name" value="TIM_sf"/>
</dbReference>
<dbReference type="GO" id="GO:0006096">
    <property type="term" value="P:glycolytic process"/>
    <property type="evidence" value="ECO:0007669"/>
    <property type="project" value="UniProtKB-UniRule"/>
</dbReference>
<comment type="pathway">
    <text evidence="7 8">Carbohydrate biosynthesis; gluconeogenesis.</text>
</comment>
<comment type="similarity">
    <text evidence="2 7 8">Belongs to the triosephosphate isomerase family.</text>
</comment>
<feature type="active site" description="Proton acceptor" evidence="7">
    <location>
        <position position="159"/>
    </location>
</feature>
<comment type="catalytic activity">
    <reaction evidence="7 8">
        <text>D-glyceraldehyde 3-phosphate = dihydroxyacetone phosphate</text>
        <dbReference type="Rhea" id="RHEA:18585"/>
        <dbReference type="ChEBI" id="CHEBI:57642"/>
        <dbReference type="ChEBI" id="CHEBI:59776"/>
        <dbReference type="EC" id="5.3.1.1"/>
    </reaction>
</comment>
<evidence type="ECO:0000256" key="3">
    <source>
        <dbReference type="ARBA" id="ARBA00022432"/>
    </source>
</evidence>
<feature type="binding site" evidence="7">
    <location>
        <position position="165"/>
    </location>
    <ligand>
        <name>substrate</name>
    </ligand>
</feature>
<evidence type="ECO:0000313" key="9">
    <source>
        <dbReference type="EMBL" id="KDA54962.1"/>
    </source>
</evidence>
<feature type="binding site" evidence="7">
    <location>
        <begin position="6"/>
        <end position="8"/>
    </location>
    <ligand>
        <name>substrate</name>
    </ligand>
</feature>
<dbReference type="NCBIfam" id="TIGR00419">
    <property type="entry name" value="tim"/>
    <property type="match status" value="1"/>
</dbReference>
<evidence type="ECO:0000256" key="7">
    <source>
        <dbReference type="HAMAP-Rule" id="MF_00147"/>
    </source>
</evidence>
<dbReference type="AlphaFoldDB" id="A0A062XQU3"/>
<dbReference type="SUPFAM" id="SSF51351">
    <property type="entry name" value="Triosephosphate isomerase (TIM)"/>
    <property type="match status" value="1"/>
</dbReference>
<dbReference type="Gene3D" id="3.20.20.70">
    <property type="entry name" value="Aldolase class I"/>
    <property type="match status" value="1"/>
</dbReference>
<evidence type="ECO:0000256" key="5">
    <source>
        <dbReference type="ARBA" id="ARBA00023152"/>
    </source>
</evidence>
<evidence type="ECO:0000256" key="4">
    <source>
        <dbReference type="ARBA" id="ARBA00022490"/>
    </source>
</evidence>
<protein>
    <recommendedName>
        <fullName evidence="7 8">Triosephosphate isomerase</fullName>
        <shortName evidence="7">TIM</shortName>
        <shortName evidence="7">TPI</shortName>
        <ecNumber evidence="7 8">5.3.1.1</ecNumber>
    </recommendedName>
    <alternativeName>
        <fullName evidence="7">Triose-phosphate isomerase</fullName>
    </alternativeName>
</protein>
<dbReference type="Proteomes" id="UP000027284">
    <property type="component" value="Unassembled WGS sequence"/>
</dbReference>
<accession>A0A062XQU3</accession>
<dbReference type="CDD" id="cd00311">
    <property type="entry name" value="TIM"/>
    <property type="match status" value="1"/>
</dbReference>
<dbReference type="Pfam" id="PF00121">
    <property type="entry name" value="TIM"/>
    <property type="match status" value="1"/>
</dbReference>
<keyword evidence="3 7" id="KW-0312">Gluconeogenesis</keyword>
<dbReference type="InterPro" id="IPR013785">
    <property type="entry name" value="Aldolase_TIM"/>
</dbReference>
<dbReference type="FunFam" id="3.20.20.70:FF:000016">
    <property type="entry name" value="Triosephosphate isomerase"/>
    <property type="match status" value="1"/>
</dbReference>
<evidence type="ECO:0000256" key="2">
    <source>
        <dbReference type="ARBA" id="ARBA00007422"/>
    </source>
</evidence>